<dbReference type="EMBL" id="CP154792">
    <property type="protein sequence ID" value="XAN16397.1"/>
    <property type="molecule type" value="Genomic_DNA"/>
</dbReference>
<reference evidence="2 4" key="1">
    <citation type="submission" date="2020-05" db="EMBL/GenBank/DDBJ databases">
        <title>FDA dAtabase for Regulatory Grade micrObial Sequences (FDA-ARGOS): Supporting development and validation of Infectious Disease Dx tests.</title>
        <authorList>
            <person name="Sproer C."/>
            <person name="Gronow S."/>
            <person name="Severitt S."/>
            <person name="Schroder I."/>
            <person name="Tallon L."/>
            <person name="Sadzewicz L."/>
            <person name="Zhao X."/>
            <person name="Vavikolanu K."/>
            <person name="Mehta A."/>
            <person name="Aluvathingal J."/>
            <person name="Nadendla S."/>
            <person name="Myers T."/>
            <person name="Yan Y."/>
            <person name="Sichtig H."/>
        </authorList>
    </citation>
    <scope>NUCLEOTIDE SEQUENCE [LARGE SCALE GENOMIC DNA]</scope>
    <source>
        <strain evidence="2 4">FDAARGOS_787</strain>
    </source>
</reference>
<dbReference type="InterPro" id="IPR020843">
    <property type="entry name" value="ER"/>
</dbReference>
<protein>
    <submittedName>
        <fullName evidence="2">NADPH:quinone oxidoreductase family protein</fullName>
        <ecNumber evidence="3">1.-.-.-</ecNumber>
    </submittedName>
</protein>
<dbReference type="SMART" id="SM00829">
    <property type="entry name" value="PKS_ER"/>
    <property type="match status" value="1"/>
</dbReference>
<dbReference type="InterPro" id="IPR036291">
    <property type="entry name" value="NAD(P)-bd_dom_sf"/>
</dbReference>
<feature type="domain" description="Enoyl reductase (ER)" evidence="1">
    <location>
        <begin position="8"/>
        <end position="330"/>
    </location>
</feature>
<dbReference type="EC" id="1.-.-.-" evidence="3"/>
<evidence type="ECO:0000313" key="2">
    <source>
        <dbReference type="EMBL" id="QKQ49237.1"/>
    </source>
</evidence>
<evidence type="ECO:0000313" key="3">
    <source>
        <dbReference type="EMBL" id="XAN16397.1"/>
    </source>
</evidence>
<dbReference type="STRING" id="32002.BVK87_23225"/>
<evidence type="ECO:0000313" key="5">
    <source>
        <dbReference type="Proteomes" id="UP001446337"/>
    </source>
</evidence>
<accession>A0A427WUG0</accession>
<organism evidence="2 4">
    <name type="scientific">Achromobacter denitrificans</name>
    <name type="common">Alcaligenes denitrificans</name>
    <dbReference type="NCBI Taxonomy" id="32002"/>
    <lineage>
        <taxon>Bacteria</taxon>
        <taxon>Pseudomonadati</taxon>
        <taxon>Pseudomonadota</taxon>
        <taxon>Betaproteobacteria</taxon>
        <taxon>Burkholderiales</taxon>
        <taxon>Alcaligenaceae</taxon>
        <taxon>Achromobacter</taxon>
    </lineage>
</organism>
<dbReference type="InterPro" id="IPR051397">
    <property type="entry name" value="Zn-ADH-like_protein"/>
</dbReference>
<evidence type="ECO:0000313" key="4">
    <source>
        <dbReference type="Proteomes" id="UP000509782"/>
    </source>
</evidence>
<proteinExistence type="predicted"/>
<dbReference type="RefSeq" id="WP_062679671.1">
    <property type="nucleotide sequence ID" value="NZ_BLWG01000037.1"/>
</dbReference>
<dbReference type="CDD" id="cd08241">
    <property type="entry name" value="QOR1"/>
    <property type="match status" value="1"/>
</dbReference>
<sequence length="336" mass="35271">MRAVVCRGLDDPAQVGVETCAAPAMIPDGVRIAVHSCGVSFANLLVLQGKHQNRPPLPLTPGTEVAGIVTECAPGVTLFRPGDRVVAGVRSGGYASEVVAPVDTTFALPEGVDFDSAVQFPTIYATAYGALRWRAQLQPGETVLVHGASGGSGLAAIEIAKRLGARVIACASTQAKLDAARAHGADEGLNYRDGDFRDAVLALTGGRGADVIFDPVGGKVFEESLRCVAPEGRLIPMGFAGGDIPQIPANLLLVKNATAIGIYWGYYMGWGRVPLPPERRPAVRAAFATLFDWVVEGALKPRTQRTFPLESYAEALAVLASREVIGRVALHPQASP</sequence>
<dbReference type="AlphaFoldDB" id="A0A427WUG0"/>
<dbReference type="EMBL" id="CP054569">
    <property type="protein sequence ID" value="QKQ49237.1"/>
    <property type="molecule type" value="Genomic_DNA"/>
</dbReference>
<dbReference type="Proteomes" id="UP000509782">
    <property type="component" value="Chromosome"/>
</dbReference>
<gene>
    <name evidence="3" type="ORF">AAIK43_34380</name>
    <name evidence="2" type="ORF">FOC81_22020</name>
</gene>
<dbReference type="Pfam" id="PF08240">
    <property type="entry name" value="ADH_N"/>
    <property type="match status" value="1"/>
</dbReference>
<dbReference type="Gene3D" id="3.40.50.720">
    <property type="entry name" value="NAD(P)-binding Rossmann-like Domain"/>
    <property type="match status" value="1"/>
</dbReference>
<dbReference type="InterPro" id="IPR013154">
    <property type="entry name" value="ADH-like_N"/>
</dbReference>
<dbReference type="PANTHER" id="PTHR43677:SF4">
    <property type="entry name" value="QUINONE OXIDOREDUCTASE-LIKE PROTEIN 2"/>
    <property type="match status" value="1"/>
</dbReference>
<dbReference type="Gene3D" id="3.90.180.10">
    <property type="entry name" value="Medium-chain alcohol dehydrogenases, catalytic domain"/>
    <property type="match status" value="1"/>
</dbReference>
<keyword evidence="5" id="KW-1185">Reference proteome</keyword>
<keyword evidence="3" id="KW-0560">Oxidoreductase</keyword>
<dbReference type="SUPFAM" id="SSF50129">
    <property type="entry name" value="GroES-like"/>
    <property type="match status" value="1"/>
</dbReference>
<dbReference type="InterPro" id="IPR011032">
    <property type="entry name" value="GroES-like_sf"/>
</dbReference>
<dbReference type="Pfam" id="PF00107">
    <property type="entry name" value="ADH_zinc_N"/>
    <property type="match status" value="1"/>
</dbReference>
<reference evidence="3 5" key="2">
    <citation type="submission" date="2024-05" db="EMBL/GenBank/DDBJ databases">
        <title>Achromobacter denitrificans. BP1, complete genome.</title>
        <authorList>
            <person name="Zhang B."/>
        </authorList>
    </citation>
    <scope>NUCLEOTIDE SEQUENCE [LARGE SCALE GENOMIC DNA]</scope>
    <source>
        <strain evidence="3 5">BP1</strain>
    </source>
</reference>
<dbReference type="GO" id="GO:0016491">
    <property type="term" value="F:oxidoreductase activity"/>
    <property type="evidence" value="ECO:0007669"/>
    <property type="project" value="UniProtKB-KW"/>
</dbReference>
<dbReference type="OrthoDB" id="4190732at2"/>
<dbReference type="SUPFAM" id="SSF51735">
    <property type="entry name" value="NAD(P)-binding Rossmann-fold domains"/>
    <property type="match status" value="1"/>
</dbReference>
<evidence type="ECO:0000259" key="1">
    <source>
        <dbReference type="SMART" id="SM00829"/>
    </source>
</evidence>
<dbReference type="GeneID" id="92848285"/>
<dbReference type="Proteomes" id="UP001446337">
    <property type="component" value="Chromosome"/>
</dbReference>
<dbReference type="InterPro" id="IPR013149">
    <property type="entry name" value="ADH-like_C"/>
</dbReference>
<dbReference type="PANTHER" id="PTHR43677">
    <property type="entry name" value="SHORT-CHAIN DEHYDROGENASE/REDUCTASE"/>
    <property type="match status" value="1"/>
</dbReference>
<name>A0A427WUG0_ACHDE</name>